<organism evidence="1 2">
    <name type="scientific">Boeremia exigua</name>
    <dbReference type="NCBI Taxonomy" id="749465"/>
    <lineage>
        <taxon>Eukaryota</taxon>
        <taxon>Fungi</taxon>
        <taxon>Dikarya</taxon>
        <taxon>Ascomycota</taxon>
        <taxon>Pezizomycotina</taxon>
        <taxon>Dothideomycetes</taxon>
        <taxon>Pleosporomycetidae</taxon>
        <taxon>Pleosporales</taxon>
        <taxon>Pleosporineae</taxon>
        <taxon>Didymellaceae</taxon>
        <taxon>Boeremia</taxon>
    </lineage>
</organism>
<name>A0ACC2HSL8_9PLEO</name>
<dbReference type="Proteomes" id="UP001153331">
    <property type="component" value="Unassembled WGS sequence"/>
</dbReference>
<comment type="caution">
    <text evidence="1">The sequence shown here is derived from an EMBL/GenBank/DDBJ whole genome shotgun (WGS) entry which is preliminary data.</text>
</comment>
<keyword evidence="2" id="KW-1185">Reference proteome</keyword>
<dbReference type="EMBL" id="JAPHNI010001300">
    <property type="protein sequence ID" value="KAJ8106000.1"/>
    <property type="molecule type" value="Genomic_DNA"/>
</dbReference>
<evidence type="ECO:0000313" key="2">
    <source>
        <dbReference type="Proteomes" id="UP001153331"/>
    </source>
</evidence>
<evidence type="ECO:0000313" key="1">
    <source>
        <dbReference type="EMBL" id="KAJ8106000.1"/>
    </source>
</evidence>
<proteinExistence type="predicted"/>
<protein>
    <submittedName>
        <fullName evidence="1">Uncharacterized protein</fullName>
    </submittedName>
</protein>
<reference evidence="1" key="1">
    <citation type="submission" date="2022-11" db="EMBL/GenBank/DDBJ databases">
        <title>Genome Sequence of Boeremia exigua.</title>
        <authorList>
            <person name="Buettner E."/>
        </authorList>
    </citation>
    <scope>NUCLEOTIDE SEQUENCE</scope>
    <source>
        <strain evidence="1">CU02</strain>
    </source>
</reference>
<gene>
    <name evidence="1" type="ORF">OPT61_g9833</name>
</gene>
<sequence length="1108" mass="120578">MLYAVTVATGARRNGPEKSKKWSRRKLADAISWRLVSPHCTPHVWRSRHYVATAPACCSVRITARLAAYVWGFGTPHIRNFLFCNPTISTPSYIVLAKYDSQATVPAKHPPGGLELACSLTACTQLPHHHDAHTMVTKPSTDEGLVPAPLSKANPPYPLTPGEDLPPKNPPASAQNGYPTGASSTPAFNFKTPDTASPHKDDDLLDDSDYSDEDWDKSDDDDTWEDPSPAVVPDALKPAGGKAPATASNAQGGLPDALRAGPPAGVPIKKSWENISPMATGASGASYGGVSTISNDGSSGSIPLKTNNPYLKMQTTGQSTFDGENVWGDSHGHSQSYEPVELPAYQTPATPTNDMANLGLNNEPAQQGKNSSVDQPPLIAVETATPHTEHPRDESPSANPWSTGADTAPLNGRPEVSRHEELHKTWQEPETWQNEPTRQTSESKAAYAETGSAEPRQPVTGDLHQQQYAEPKSNNVESAFQSTSSHAEQDFATPASPPNYAPPSVPQSQPPPFSQPQEQPPHFPPQQIEPLSQDEPLPPLPPRRSTEEQPPAFPPRPLETGIIGATSPGPESPNTAMNRQRREHYQIKHIRWHDINKPGIRTSPILTQNLNGPCPLLALVNALVLSTPSGIDTALVETLRTREQVSLGLLLDAVFDELMSGRRGDAAQELPDVSDLYKFLLALHTGLNVNPIFVPDVEATHGNTAPANRLGAKAGGFENTPDMRLYRTFDIPLIHGWLPEEGSEAYQAFERVAKSYETSQYVQFQEEELDAKLQSGQPLTDSEQQMFTDIHAIKEFLSRWPTQLTDHGLKVMKDSLQPGQLAILFRNDHFSTLFKDPRTQNLVSLVTDQGYSTHDEIVWESLVDVNGMGSELFSGDFRPVGNFNSAPQEAFRQREQSPDVDNGQGWTTVPTRRPNQQQQAQAEEPIAQTEESTPPTGLSRAEQEDHDLALALQLQEEEEDRERREAEQRVRDNQASENAIAAQAREHPANRRASRPGEQPPVIPPRRNNITGHRSNEGPAPPPTYEEASTAPQYNPPPGHPANPNAPLPGQGSAYQSNNSGLAPGAGPAGRRYSGRQPSGPNIGRPGRRQSAGVVGPNGEEREKCVVM</sequence>
<accession>A0ACC2HSL8</accession>